<dbReference type="AlphaFoldDB" id="A0AAP9NSB2"/>
<evidence type="ECO:0000313" key="2">
    <source>
        <dbReference type="EMBL" id="QKS27266.1"/>
    </source>
</evidence>
<dbReference type="Proteomes" id="UP000509761">
    <property type="component" value="Chromosome"/>
</dbReference>
<name>A0AAP9NSB2_9GAMM</name>
<protein>
    <recommendedName>
        <fullName evidence="1">GTPase-associated system helical domain-containing protein</fullName>
    </recommendedName>
</protein>
<dbReference type="InterPro" id="IPR045523">
    <property type="entry name" value="GASH"/>
</dbReference>
<dbReference type="Pfam" id="PF19994">
    <property type="entry name" value="GASH"/>
    <property type="match status" value="1"/>
</dbReference>
<accession>A0AAP9NSB2</accession>
<evidence type="ECO:0000259" key="1">
    <source>
        <dbReference type="Pfam" id="PF19994"/>
    </source>
</evidence>
<feature type="domain" description="GTPase-associated system helical" evidence="1">
    <location>
        <begin position="9"/>
        <end position="425"/>
    </location>
</feature>
<proteinExistence type="predicted"/>
<organism evidence="2 3">
    <name type="scientific">Vreelandella titanicae</name>
    <dbReference type="NCBI Taxonomy" id="664683"/>
    <lineage>
        <taxon>Bacteria</taxon>
        <taxon>Pseudomonadati</taxon>
        <taxon>Pseudomonadota</taxon>
        <taxon>Gammaproteobacteria</taxon>
        <taxon>Oceanospirillales</taxon>
        <taxon>Halomonadaceae</taxon>
        <taxon>Vreelandella</taxon>
    </lineage>
</organism>
<sequence length="439" mass="47954">MAVNDEFLLKFLEIGVVDVGGDDAKLEKLRTTVVKLSSELKRKPAKTSLYTMVAADPDVPHSDPTIQEAMAELQQQWTTAVNTFSGTPVAIIRAMLLDALVQASRLQDPIAVAFVNSARNVLPYTASIHEQPIWEEAISEIETKVDKRAEAEWATPEMLTIQPLNYIAPEAFSVEPNNATLDYDVLYTKISQATGPWASGDHNPHNPNNQPHPWGKEFARRLSTALVEVLDEALEESRPKPINLSAPLSGLADSVSTHVEHALAAFGGATAGLQRRTNLLWWKEALYSPSAHASYRDMPVFAAAALMAFDLYQQVPAYSPASVSAFLNEAIQLLPQVAHTEDTALLTLVTNARESTQLTPLREAAAKLMPVAVGRGPILSLIGHSNDPAALDSSSLRRLCGVDAEVSLSPQAWGTWLFRELQAVRATNETKTKRTRRKG</sequence>
<keyword evidence="3" id="KW-1185">Reference proteome</keyword>
<reference evidence="2 3" key="1">
    <citation type="submission" date="2019-12" db="EMBL/GenBank/DDBJ databases">
        <title>Genome sequencing and assembly of endphytes of Porphyra tenera.</title>
        <authorList>
            <person name="Park J.M."/>
            <person name="Shin R."/>
            <person name="Jo S.H."/>
        </authorList>
    </citation>
    <scope>NUCLEOTIDE SEQUENCE [LARGE SCALE GENOMIC DNA]</scope>
    <source>
        <strain evidence="2 3">GPM3</strain>
    </source>
</reference>
<dbReference type="EMBL" id="CP054580">
    <property type="protein sequence ID" value="QKS27266.1"/>
    <property type="molecule type" value="Genomic_DNA"/>
</dbReference>
<evidence type="ECO:0000313" key="3">
    <source>
        <dbReference type="Proteomes" id="UP000509761"/>
    </source>
</evidence>
<gene>
    <name evidence="2" type="ORF">FX987_05087</name>
</gene>